<feature type="region of interest" description="Disordered" evidence="1">
    <location>
        <begin position="1"/>
        <end position="74"/>
    </location>
</feature>
<feature type="compositionally biased region" description="Basic and acidic residues" evidence="1">
    <location>
        <begin position="16"/>
        <end position="26"/>
    </location>
</feature>
<feature type="compositionally biased region" description="Basic and acidic residues" evidence="1">
    <location>
        <begin position="45"/>
        <end position="58"/>
    </location>
</feature>
<protein>
    <recommendedName>
        <fullName evidence="3">LITAF domain-containing protein</fullName>
    </recommendedName>
</protein>
<feature type="domain" description="LITAF" evidence="3">
    <location>
        <begin position="86"/>
        <end position="189"/>
    </location>
</feature>
<dbReference type="AlphaFoldDB" id="A0A196SIJ0"/>
<comment type="caution">
    <text evidence="4">The sequence shown here is derived from an EMBL/GenBank/DDBJ whole genome shotgun (WGS) entry which is preliminary data.</text>
</comment>
<reference evidence="4 5" key="1">
    <citation type="submission" date="2016-05" db="EMBL/GenBank/DDBJ databases">
        <title>Nuclear genome of Blastocystis sp. subtype 1 NandII.</title>
        <authorList>
            <person name="Gentekaki E."/>
            <person name="Curtis B."/>
            <person name="Stairs C."/>
            <person name="Eme L."/>
            <person name="Herman E."/>
            <person name="Klimes V."/>
            <person name="Arias M.C."/>
            <person name="Elias M."/>
            <person name="Hilliou F."/>
            <person name="Klute M."/>
            <person name="Malik S.-B."/>
            <person name="Pightling A."/>
            <person name="Rachubinski R."/>
            <person name="Salas D."/>
            <person name="Schlacht A."/>
            <person name="Suga H."/>
            <person name="Archibald J."/>
            <person name="Ball S.G."/>
            <person name="Clark G."/>
            <person name="Dacks J."/>
            <person name="Van Der Giezen M."/>
            <person name="Tsaousis A."/>
            <person name="Roger A."/>
        </authorList>
    </citation>
    <scope>NUCLEOTIDE SEQUENCE [LARGE SCALE GENOMIC DNA]</scope>
    <source>
        <strain evidence="5">ATCC 50177 / NandII</strain>
    </source>
</reference>
<name>A0A196SIJ0_BLAHN</name>
<sequence>MSTEVPATEPSQVTIDMKEQTAETKEAAPVASAAVQTPANLTAPEEPKKAETPKKAEEEYSDYSYSDEEGEHDGIIPTTEFDMKELAKTEHLNETECGKNPQTLYCPGCKKNVTSVLKEKPWDSFTDTVWLWVAIVIICVILAFAETSPIAAIIFVVVFGLVVSIPYGLKVKPAHKCPECKRTLGRVGKKAWIQNTQATA</sequence>
<dbReference type="PROSITE" id="PS51837">
    <property type="entry name" value="LITAF"/>
    <property type="match status" value="1"/>
</dbReference>
<evidence type="ECO:0000313" key="4">
    <source>
        <dbReference type="EMBL" id="OAO16126.1"/>
    </source>
</evidence>
<feature type="transmembrane region" description="Helical" evidence="2">
    <location>
        <begin position="128"/>
        <end position="144"/>
    </location>
</feature>
<feature type="compositionally biased region" description="Acidic residues" evidence="1">
    <location>
        <begin position="59"/>
        <end position="71"/>
    </location>
</feature>
<keyword evidence="5" id="KW-1185">Reference proteome</keyword>
<accession>A0A196SIJ0</accession>
<feature type="transmembrane region" description="Helical" evidence="2">
    <location>
        <begin position="150"/>
        <end position="169"/>
    </location>
</feature>
<evidence type="ECO:0000256" key="2">
    <source>
        <dbReference type="SAM" id="Phobius"/>
    </source>
</evidence>
<keyword evidence="2" id="KW-0812">Transmembrane</keyword>
<evidence type="ECO:0000313" key="5">
    <source>
        <dbReference type="Proteomes" id="UP000078348"/>
    </source>
</evidence>
<dbReference type="Proteomes" id="UP000078348">
    <property type="component" value="Unassembled WGS sequence"/>
</dbReference>
<organism evidence="4 5">
    <name type="scientific">Blastocystis sp. subtype 1 (strain ATCC 50177 / NandII)</name>
    <dbReference type="NCBI Taxonomy" id="478820"/>
    <lineage>
        <taxon>Eukaryota</taxon>
        <taxon>Sar</taxon>
        <taxon>Stramenopiles</taxon>
        <taxon>Bigyra</taxon>
        <taxon>Opalozoa</taxon>
        <taxon>Opalinata</taxon>
        <taxon>Blastocystidae</taxon>
        <taxon>Blastocystis</taxon>
    </lineage>
</organism>
<keyword evidence="2" id="KW-0472">Membrane</keyword>
<proteinExistence type="predicted"/>
<evidence type="ECO:0000259" key="3">
    <source>
        <dbReference type="PROSITE" id="PS51837"/>
    </source>
</evidence>
<dbReference type="InterPro" id="IPR006629">
    <property type="entry name" value="LITAF"/>
</dbReference>
<gene>
    <name evidence="4" type="ORF">AV274_2152</name>
</gene>
<feature type="compositionally biased region" description="Polar residues" evidence="1">
    <location>
        <begin position="1"/>
        <end position="14"/>
    </location>
</feature>
<evidence type="ECO:0000256" key="1">
    <source>
        <dbReference type="SAM" id="MobiDB-lite"/>
    </source>
</evidence>
<dbReference type="EMBL" id="LXWW01000097">
    <property type="protein sequence ID" value="OAO16126.1"/>
    <property type="molecule type" value="Genomic_DNA"/>
</dbReference>
<keyword evidence="2" id="KW-1133">Transmembrane helix</keyword>